<dbReference type="GO" id="GO:0004674">
    <property type="term" value="F:protein serine/threonine kinase activity"/>
    <property type="evidence" value="ECO:0007669"/>
    <property type="project" value="UniProtKB-KW"/>
</dbReference>
<dbReference type="GO" id="GO:0005524">
    <property type="term" value="F:ATP binding"/>
    <property type="evidence" value="ECO:0007669"/>
    <property type="project" value="UniProtKB-KW"/>
</dbReference>
<dbReference type="InterPro" id="IPR011012">
    <property type="entry name" value="Longin-like_dom_sf"/>
</dbReference>
<keyword evidence="5" id="KW-0067">ATP-binding</keyword>
<keyword evidence="3" id="KW-0808">Transferase</keyword>
<dbReference type="GO" id="GO:0016020">
    <property type="term" value="C:membrane"/>
    <property type="evidence" value="ECO:0007669"/>
    <property type="project" value="UniProtKB-SubCell"/>
</dbReference>
<evidence type="ECO:0000256" key="6">
    <source>
        <dbReference type="ARBA" id="ARBA00023136"/>
    </source>
</evidence>
<keyword evidence="9" id="KW-1185">Reference proteome</keyword>
<evidence type="ECO:0000256" key="1">
    <source>
        <dbReference type="ARBA" id="ARBA00004370"/>
    </source>
</evidence>
<keyword evidence="3" id="KW-0418">Kinase</keyword>
<evidence type="ECO:0000259" key="7">
    <source>
        <dbReference type="PROSITE" id="PS50859"/>
    </source>
</evidence>
<comment type="subcellular location">
    <subcellularLocation>
        <location evidence="1">Membrane</location>
    </subcellularLocation>
</comment>
<dbReference type="PROSITE" id="PS50859">
    <property type="entry name" value="LONGIN"/>
    <property type="match status" value="1"/>
</dbReference>
<dbReference type="Pfam" id="PF13774">
    <property type="entry name" value="Longin"/>
    <property type="match status" value="1"/>
</dbReference>
<keyword evidence="3" id="KW-0723">Serine/threonine-protein kinase</keyword>
<evidence type="ECO:0000313" key="9">
    <source>
        <dbReference type="Proteomes" id="UP001371456"/>
    </source>
</evidence>
<protein>
    <recommendedName>
        <fullName evidence="7">Longin domain-containing protein</fullName>
    </recommendedName>
</protein>
<dbReference type="EMBL" id="JBANQN010000001">
    <property type="protein sequence ID" value="KAK6803055.1"/>
    <property type="molecule type" value="Genomic_DNA"/>
</dbReference>
<sequence length="193" mass="22480">MDLKQRLRCWGRFDTRTLLSYGVVVQLRIANYMPNGSLHSRKSCLLDWPMRYKIAMDAAEGLSYYLHHDCAPPRDVKVLWLHCSRTENSISHLSYPSLLPLTENAVLWRIPFSYLKDIQMRFMKNYGKVAYYAPAYSMYDEFSRVLHQQMEFFSSSSISGGPLLSLRHQIHIPDGSFLFAECALEFLMRNAIP</sequence>
<reference evidence="8 9" key="1">
    <citation type="submission" date="2024-02" db="EMBL/GenBank/DDBJ databases">
        <title>de novo genome assembly of Solanum bulbocastanum strain 11H21.</title>
        <authorList>
            <person name="Hosaka A.J."/>
        </authorList>
    </citation>
    <scope>NUCLEOTIDE SEQUENCE [LARGE SCALE GENOMIC DNA]</scope>
    <source>
        <tissue evidence="8">Young leaves</tissue>
    </source>
</reference>
<comment type="caution">
    <text evidence="8">The sequence shown here is derived from an EMBL/GenBank/DDBJ whole genome shotgun (WGS) entry which is preliminary data.</text>
</comment>
<dbReference type="Gene3D" id="3.30.450.50">
    <property type="entry name" value="Longin domain"/>
    <property type="match status" value="1"/>
</dbReference>
<dbReference type="InterPro" id="IPR010908">
    <property type="entry name" value="Longin_dom"/>
</dbReference>
<dbReference type="PANTHER" id="PTHR47989">
    <property type="entry name" value="OS01G0750732 PROTEIN"/>
    <property type="match status" value="1"/>
</dbReference>
<evidence type="ECO:0000256" key="3">
    <source>
        <dbReference type="ARBA" id="ARBA00022527"/>
    </source>
</evidence>
<evidence type="ECO:0000313" key="8">
    <source>
        <dbReference type="EMBL" id="KAK6803055.1"/>
    </source>
</evidence>
<name>A0AAN8YPF0_SOLBU</name>
<dbReference type="Proteomes" id="UP001371456">
    <property type="component" value="Unassembled WGS sequence"/>
</dbReference>
<evidence type="ECO:0000256" key="2">
    <source>
        <dbReference type="ARBA" id="ARBA00008025"/>
    </source>
</evidence>
<dbReference type="PANTHER" id="PTHR47989:SF47">
    <property type="entry name" value="SERINE_THREONINE-PROTEIN KINASE PBL28-RELATED"/>
    <property type="match status" value="1"/>
</dbReference>
<organism evidence="8 9">
    <name type="scientific">Solanum bulbocastanum</name>
    <name type="common">Wild potato</name>
    <dbReference type="NCBI Taxonomy" id="147425"/>
    <lineage>
        <taxon>Eukaryota</taxon>
        <taxon>Viridiplantae</taxon>
        <taxon>Streptophyta</taxon>
        <taxon>Embryophyta</taxon>
        <taxon>Tracheophyta</taxon>
        <taxon>Spermatophyta</taxon>
        <taxon>Magnoliopsida</taxon>
        <taxon>eudicotyledons</taxon>
        <taxon>Gunneridae</taxon>
        <taxon>Pentapetalae</taxon>
        <taxon>asterids</taxon>
        <taxon>lamiids</taxon>
        <taxon>Solanales</taxon>
        <taxon>Solanaceae</taxon>
        <taxon>Solanoideae</taxon>
        <taxon>Solaneae</taxon>
        <taxon>Solanum</taxon>
    </lineage>
</organism>
<dbReference type="SUPFAM" id="SSF64356">
    <property type="entry name" value="SNARE-like"/>
    <property type="match status" value="1"/>
</dbReference>
<keyword evidence="4" id="KW-0547">Nucleotide-binding</keyword>
<dbReference type="Gene3D" id="1.10.510.10">
    <property type="entry name" value="Transferase(Phosphotransferase) domain 1"/>
    <property type="match status" value="1"/>
</dbReference>
<evidence type="ECO:0000256" key="5">
    <source>
        <dbReference type="ARBA" id="ARBA00022840"/>
    </source>
</evidence>
<keyword evidence="6" id="KW-0472">Membrane</keyword>
<gene>
    <name evidence="8" type="ORF">RDI58_000839</name>
</gene>
<dbReference type="AlphaFoldDB" id="A0AAN8YPF0"/>
<accession>A0AAN8YPF0</accession>
<feature type="domain" description="Longin" evidence="7">
    <location>
        <begin position="109"/>
        <end position="146"/>
    </location>
</feature>
<proteinExistence type="inferred from homology"/>
<evidence type="ECO:0000256" key="4">
    <source>
        <dbReference type="ARBA" id="ARBA00022741"/>
    </source>
</evidence>
<comment type="similarity">
    <text evidence="2">Belongs to the synaptobrevin family.</text>
</comment>